<dbReference type="PROSITE" id="PS50977">
    <property type="entry name" value="HTH_TETR_2"/>
    <property type="match status" value="1"/>
</dbReference>
<feature type="DNA-binding region" description="H-T-H motif" evidence="5">
    <location>
        <begin position="27"/>
        <end position="46"/>
    </location>
</feature>
<dbReference type="Pfam" id="PF00440">
    <property type="entry name" value="TetR_N"/>
    <property type="match status" value="1"/>
</dbReference>
<evidence type="ECO:0000313" key="7">
    <source>
        <dbReference type="EMBL" id="MBR7836516.1"/>
    </source>
</evidence>
<name>A0A941IV64_9ACTN</name>
<protein>
    <submittedName>
        <fullName evidence="7">TetR/AcrR family transcriptional regulator C-terminal domain-containing protein</fullName>
    </submittedName>
</protein>
<evidence type="ECO:0000259" key="6">
    <source>
        <dbReference type="PROSITE" id="PS50977"/>
    </source>
</evidence>
<dbReference type="GO" id="GO:0046677">
    <property type="term" value="P:response to antibiotic"/>
    <property type="evidence" value="ECO:0007669"/>
    <property type="project" value="InterPro"/>
</dbReference>
<keyword evidence="1" id="KW-0678">Repressor</keyword>
<evidence type="ECO:0000256" key="2">
    <source>
        <dbReference type="ARBA" id="ARBA00023015"/>
    </source>
</evidence>
<keyword evidence="3 5" id="KW-0238">DNA-binding</keyword>
<dbReference type="EMBL" id="JAGSOG010000146">
    <property type="protein sequence ID" value="MBR7836516.1"/>
    <property type="molecule type" value="Genomic_DNA"/>
</dbReference>
<evidence type="ECO:0000256" key="4">
    <source>
        <dbReference type="ARBA" id="ARBA00023163"/>
    </source>
</evidence>
<comment type="caution">
    <text evidence="7">The sequence shown here is derived from an EMBL/GenBank/DDBJ whole genome shotgun (WGS) entry which is preliminary data.</text>
</comment>
<reference evidence="7" key="1">
    <citation type="submission" date="2021-04" db="EMBL/GenBank/DDBJ databases">
        <title>Genome based classification of Actinospica acidithermotolerans sp. nov., an actinobacterium isolated from an Indonesian hot spring.</title>
        <authorList>
            <person name="Kusuma A.B."/>
            <person name="Putra K.E."/>
            <person name="Nafisah S."/>
            <person name="Loh J."/>
            <person name="Nouioui I."/>
            <person name="Goodfellow M."/>
        </authorList>
    </citation>
    <scope>NUCLEOTIDE SEQUENCE</scope>
    <source>
        <strain evidence="7">CSCA 57</strain>
    </source>
</reference>
<dbReference type="InterPro" id="IPR003012">
    <property type="entry name" value="Tet_transcr_reg_TetR"/>
</dbReference>
<dbReference type="InterPro" id="IPR036271">
    <property type="entry name" value="Tet_transcr_reg_TetR-rel_C_sf"/>
</dbReference>
<evidence type="ECO:0000313" key="8">
    <source>
        <dbReference type="Proteomes" id="UP000675781"/>
    </source>
</evidence>
<dbReference type="Gene3D" id="1.10.357.10">
    <property type="entry name" value="Tetracycline Repressor, domain 2"/>
    <property type="match status" value="1"/>
</dbReference>
<dbReference type="InterPro" id="IPR023772">
    <property type="entry name" value="DNA-bd_HTH_TetR-type_CS"/>
</dbReference>
<dbReference type="PANTHER" id="PTHR30055">
    <property type="entry name" value="HTH-TYPE TRANSCRIPTIONAL REGULATOR RUTR"/>
    <property type="match status" value="1"/>
</dbReference>
<proteinExistence type="predicted"/>
<dbReference type="Pfam" id="PF02909">
    <property type="entry name" value="TetR_C_1"/>
    <property type="match status" value="1"/>
</dbReference>
<dbReference type="SUPFAM" id="SSF48498">
    <property type="entry name" value="Tetracyclin repressor-like, C-terminal domain"/>
    <property type="match status" value="1"/>
</dbReference>
<dbReference type="PANTHER" id="PTHR30055:SF151">
    <property type="entry name" value="TRANSCRIPTIONAL REGULATORY PROTEIN"/>
    <property type="match status" value="1"/>
</dbReference>
<dbReference type="AlphaFoldDB" id="A0A941IV64"/>
<dbReference type="GO" id="GO:0000976">
    <property type="term" value="F:transcription cis-regulatory region binding"/>
    <property type="evidence" value="ECO:0007669"/>
    <property type="project" value="TreeGrafter"/>
</dbReference>
<keyword evidence="2" id="KW-0805">Transcription regulation</keyword>
<dbReference type="InterPro" id="IPR001647">
    <property type="entry name" value="HTH_TetR"/>
</dbReference>
<keyword evidence="4" id="KW-0804">Transcription</keyword>
<gene>
    <name evidence="7" type="ORF">KDL01_24775</name>
</gene>
<dbReference type="GO" id="GO:0045892">
    <property type="term" value="P:negative regulation of DNA-templated transcription"/>
    <property type="evidence" value="ECO:0007669"/>
    <property type="project" value="InterPro"/>
</dbReference>
<sequence length="214" mass="24095">MSRKLAKDDIVRAALATLDAEGLEGLTLRRVAARLDVQAPALYWHVRDKQELLDEMGTEVWRRISLRVEQRPVDEPWRAAMAAYARIVREELLAHRDGVKMATGTTLTDVEVLRRREPRLAAMIRQGFTVRTAAQAHVLLHHFVIGFCLEEQAVIQAKAAGDPRYSLTDRDARVDREAFPLVAEAGREIFEDDDRRFEQLVELILGACAGLTGG</sequence>
<dbReference type="GO" id="GO:0003700">
    <property type="term" value="F:DNA-binding transcription factor activity"/>
    <property type="evidence" value="ECO:0007669"/>
    <property type="project" value="TreeGrafter"/>
</dbReference>
<keyword evidence="8" id="KW-1185">Reference proteome</keyword>
<dbReference type="Proteomes" id="UP000675781">
    <property type="component" value="Unassembled WGS sequence"/>
</dbReference>
<dbReference type="RefSeq" id="WP_212530991.1">
    <property type="nucleotide sequence ID" value="NZ_JAGSOG010000146.1"/>
</dbReference>
<dbReference type="InterPro" id="IPR050109">
    <property type="entry name" value="HTH-type_TetR-like_transc_reg"/>
</dbReference>
<evidence type="ECO:0000256" key="5">
    <source>
        <dbReference type="PROSITE-ProRule" id="PRU00335"/>
    </source>
</evidence>
<dbReference type="PROSITE" id="PS01081">
    <property type="entry name" value="HTH_TETR_1"/>
    <property type="match status" value="1"/>
</dbReference>
<accession>A0A941IV64</accession>
<dbReference type="InterPro" id="IPR004111">
    <property type="entry name" value="Repressor_TetR_C"/>
</dbReference>
<dbReference type="Gene3D" id="1.10.10.60">
    <property type="entry name" value="Homeodomain-like"/>
    <property type="match status" value="1"/>
</dbReference>
<feature type="domain" description="HTH tetR-type" evidence="6">
    <location>
        <begin position="4"/>
        <end position="64"/>
    </location>
</feature>
<dbReference type="SUPFAM" id="SSF46689">
    <property type="entry name" value="Homeodomain-like"/>
    <property type="match status" value="1"/>
</dbReference>
<organism evidence="7 8">
    <name type="scientific">Actinospica durhamensis</name>
    <dbReference type="NCBI Taxonomy" id="1508375"/>
    <lineage>
        <taxon>Bacteria</taxon>
        <taxon>Bacillati</taxon>
        <taxon>Actinomycetota</taxon>
        <taxon>Actinomycetes</taxon>
        <taxon>Catenulisporales</taxon>
        <taxon>Actinospicaceae</taxon>
        <taxon>Actinospica</taxon>
    </lineage>
</organism>
<evidence type="ECO:0000256" key="3">
    <source>
        <dbReference type="ARBA" id="ARBA00023125"/>
    </source>
</evidence>
<dbReference type="PRINTS" id="PR00400">
    <property type="entry name" value="TETREPRESSOR"/>
</dbReference>
<evidence type="ECO:0000256" key="1">
    <source>
        <dbReference type="ARBA" id="ARBA00022491"/>
    </source>
</evidence>
<dbReference type="InterPro" id="IPR009057">
    <property type="entry name" value="Homeodomain-like_sf"/>
</dbReference>